<evidence type="ECO:0000313" key="1">
    <source>
        <dbReference type="EMBL" id="KAH9505867.1"/>
    </source>
</evidence>
<organism evidence="1 2">
    <name type="scientific">Dermatophagoides farinae</name>
    <name type="common">American house dust mite</name>
    <dbReference type="NCBI Taxonomy" id="6954"/>
    <lineage>
        <taxon>Eukaryota</taxon>
        <taxon>Metazoa</taxon>
        <taxon>Ecdysozoa</taxon>
        <taxon>Arthropoda</taxon>
        <taxon>Chelicerata</taxon>
        <taxon>Arachnida</taxon>
        <taxon>Acari</taxon>
        <taxon>Acariformes</taxon>
        <taxon>Sarcoptiformes</taxon>
        <taxon>Astigmata</taxon>
        <taxon>Psoroptidia</taxon>
        <taxon>Analgoidea</taxon>
        <taxon>Pyroglyphidae</taxon>
        <taxon>Dermatophagoidinae</taxon>
        <taxon>Dermatophagoides</taxon>
    </lineage>
</organism>
<evidence type="ECO:0000313" key="2">
    <source>
        <dbReference type="Proteomes" id="UP000790347"/>
    </source>
</evidence>
<gene>
    <name evidence="1" type="ORF">DERF_010638</name>
</gene>
<dbReference type="AlphaFoldDB" id="A0A922L0V7"/>
<dbReference type="EMBL" id="ASGP02000005">
    <property type="protein sequence ID" value="KAH9505867.1"/>
    <property type="molecule type" value="Genomic_DNA"/>
</dbReference>
<reference evidence="1" key="1">
    <citation type="submission" date="2013-05" db="EMBL/GenBank/DDBJ databases">
        <authorList>
            <person name="Yim A.K.Y."/>
            <person name="Chan T.F."/>
            <person name="Ji K.M."/>
            <person name="Liu X.Y."/>
            <person name="Zhou J.W."/>
            <person name="Li R.Q."/>
            <person name="Yang K.Y."/>
            <person name="Li J."/>
            <person name="Li M."/>
            <person name="Law P.T.W."/>
            <person name="Wu Y.L."/>
            <person name="Cai Z.L."/>
            <person name="Qin H."/>
            <person name="Bao Y."/>
            <person name="Leung R.K.K."/>
            <person name="Ng P.K.S."/>
            <person name="Zou J."/>
            <person name="Zhong X.J."/>
            <person name="Ran P.X."/>
            <person name="Zhong N.S."/>
            <person name="Liu Z.G."/>
            <person name="Tsui S.K.W."/>
        </authorList>
    </citation>
    <scope>NUCLEOTIDE SEQUENCE</scope>
    <source>
        <strain evidence="1">Derf</strain>
        <tissue evidence="1">Whole organism</tissue>
    </source>
</reference>
<protein>
    <submittedName>
        <fullName evidence="1">Uncharacterized protein</fullName>
    </submittedName>
</protein>
<comment type="caution">
    <text evidence="1">The sequence shown here is derived from an EMBL/GenBank/DDBJ whole genome shotgun (WGS) entry which is preliminary data.</text>
</comment>
<keyword evidence="2" id="KW-1185">Reference proteome</keyword>
<dbReference type="Proteomes" id="UP000790347">
    <property type="component" value="Unassembled WGS sequence"/>
</dbReference>
<reference evidence="1" key="2">
    <citation type="journal article" date="2022" name="Res Sq">
        <title>Comparative Genomics Reveals Insights into the Divergent Evolution of Astigmatic Mites and Household Pest Adaptations.</title>
        <authorList>
            <person name="Xiong Q."/>
            <person name="Wan A.T.-Y."/>
            <person name="Liu X.-Y."/>
            <person name="Fung C.S.-H."/>
            <person name="Xiao X."/>
            <person name="Malainual N."/>
            <person name="Hou J."/>
            <person name="Wang L."/>
            <person name="Wang M."/>
            <person name="Yang K."/>
            <person name="Cui Y."/>
            <person name="Leung E."/>
            <person name="Nong W."/>
            <person name="Shin S.-K."/>
            <person name="Au S."/>
            <person name="Jeong K.Y."/>
            <person name="Chew F.T."/>
            <person name="Hui J."/>
            <person name="Leung T.F."/>
            <person name="Tungtrongchitr A."/>
            <person name="Zhong N."/>
            <person name="Liu Z."/>
            <person name="Tsui S."/>
        </authorList>
    </citation>
    <scope>NUCLEOTIDE SEQUENCE</scope>
    <source>
        <strain evidence="1">Derf</strain>
        <tissue evidence="1">Whole organism</tissue>
    </source>
</reference>
<proteinExistence type="predicted"/>
<accession>A0A922L0V7</accession>
<sequence length="72" mass="8611">MCIHIPILNEATTTTTSVYIYIEDAKIVKYQVIWESRRNSPPLSTRKVFNISRDQKPCSYRKIQFYQHVFNE</sequence>
<name>A0A922L0V7_DERFA</name>